<evidence type="ECO:0000256" key="22">
    <source>
        <dbReference type="ARBA" id="ARBA00069713"/>
    </source>
</evidence>
<dbReference type="PANTHER" id="PTHR11662:SF455">
    <property type="entry name" value="GH23975P"/>
    <property type="match status" value="1"/>
</dbReference>
<dbReference type="OrthoDB" id="2985014at2759"/>
<feature type="transmembrane region" description="Helical" evidence="26">
    <location>
        <begin position="396"/>
        <end position="418"/>
    </location>
</feature>
<sequence length="485" mass="54196">MVASAKTHPIRTKVYPNWMFWKKRRYVVATLAFLGFFNVYALRANLSIAIVAMTETKNVTLDNGTIITTKPEFDWDSKTQGLVLSSFFYGYITTQLFGGWLSARIGGKRVFGVGIAVTAALTLLTPVLAQASVYFLLTVRIIEGIFEGVTYPCIHAVWSRWAPPFERTKLATLAFSGSYVGTVISMPVSAYLAEALEWPSIFYFFGVIALVWCVVWWWFVAESPDQDPRISKQELDYIKESLATVGAKKTVQHPWKKILTSMPVWAIVASHFCDNWGFYTLLTQLPTFMKDSFNFELGKTGFMSGLPYLAMAIMIQFSGHLADWLREKEILTTTLVRKIFNCGAFIAHIIFMLAAIFWLEPTATIICLTLAVGLGVFAWSGFGVNYLDIAPQHASVIMGVSNTIATLAGIFSPTVTGYIVTDGTAEQWRIVFYIASGVFLFGFIFYGLFASGELQPWATESEEKKELEIKNVETGHDNASCEPKE</sequence>
<dbReference type="InterPro" id="IPR020846">
    <property type="entry name" value="MFS_dom"/>
</dbReference>
<evidence type="ECO:0000256" key="23">
    <source>
        <dbReference type="ARBA" id="ARBA00080244"/>
    </source>
</evidence>
<feature type="transmembrane region" description="Helical" evidence="26">
    <location>
        <begin position="302"/>
        <end position="319"/>
    </location>
</feature>
<evidence type="ECO:0000256" key="16">
    <source>
        <dbReference type="ARBA" id="ARBA00050554"/>
    </source>
</evidence>
<dbReference type="GO" id="GO:0006820">
    <property type="term" value="P:monoatomic anion transport"/>
    <property type="evidence" value="ECO:0007669"/>
    <property type="project" value="TreeGrafter"/>
</dbReference>
<evidence type="ECO:0000256" key="20">
    <source>
        <dbReference type="ARBA" id="ARBA00051612"/>
    </source>
</evidence>
<comment type="caution">
    <text evidence="28">The sequence shown here is derived from an EMBL/GenBank/DDBJ whole genome shotgun (WGS) entry which is preliminary data.</text>
</comment>
<evidence type="ECO:0000256" key="25">
    <source>
        <dbReference type="ARBA" id="ARBA00081925"/>
    </source>
</evidence>
<dbReference type="GO" id="GO:0046942">
    <property type="term" value="P:carboxylic acid transport"/>
    <property type="evidence" value="ECO:0007669"/>
    <property type="project" value="UniProtKB-ARBA"/>
</dbReference>
<comment type="catalytic activity">
    <reaction evidence="20">
        <text>D-glucuronate(out) + H(+)(out) = D-glucuronate(in) + H(+)(in)</text>
        <dbReference type="Rhea" id="RHEA:72591"/>
        <dbReference type="ChEBI" id="CHEBI:15378"/>
        <dbReference type="ChEBI" id="CHEBI:58720"/>
    </reaction>
    <physiologicalReaction direction="left-to-right" evidence="20">
        <dbReference type="Rhea" id="RHEA:72592"/>
    </physiologicalReaction>
</comment>
<dbReference type="Proteomes" id="UP000292052">
    <property type="component" value="Unassembled WGS sequence"/>
</dbReference>
<feature type="transmembrane region" description="Helical" evidence="26">
    <location>
        <begin position="201"/>
        <end position="220"/>
    </location>
</feature>
<evidence type="ECO:0000256" key="24">
    <source>
        <dbReference type="ARBA" id="ARBA00081195"/>
    </source>
</evidence>
<keyword evidence="13" id="KW-0458">Lysosome</keyword>
<accession>A0A482VCQ2</accession>
<evidence type="ECO:0000256" key="8">
    <source>
        <dbReference type="ARBA" id="ARBA00022847"/>
    </source>
</evidence>
<dbReference type="InterPro" id="IPR050382">
    <property type="entry name" value="MFS_Na/Anion_cotransporter"/>
</dbReference>
<dbReference type="EMBL" id="QDEB01113480">
    <property type="protein sequence ID" value="RZB41338.1"/>
    <property type="molecule type" value="Genomic_DNA"/>
</dbReference>
<keyword evidence="14" id="KW-0968">Cytoplasmic vesicle</keyword>
<keyword evidence="6" id="KW-1003">Cell membrane</keyword>
<keyword evidence="8" id="KW-0769">Symport</keyword>
<evidence type="ECO:0000256" key="4">
    <source>
        <dbReference type="ARBA" id="ARBA00004656"/>
    </source>
</evidence>
<evidence type="ECO:0000256" key="13">
    <source>
        <dbReference type="ARBA" id="ARBA00023228"/>
    </source>
</evidence>
<keyword evidence="5" id="KW-0813">Transport</keyword>
<feature type="transmembrane region" description="Helical" evidence="26">
    <location>
        <begin position="110"/>
        <end position="129"/>
    </location>
</feature>
<comment type="catalytic activity">
    <reaction evidence="18">
        <text>N-acetyl-L-aspartyl-L-glutamate(out) = N-acetyl-L-aspartyl-L-glutamate(in)</text>
        <dbReference type="Rhea" id="RHEA:72599"/>
        <dbReference type="ChEBI" id="CHEBI:76931"/>
    </reaction>
    <physiologicalReaction direction="left-to-right" evidence="18">
        <dbReference type="Rhea" id="RHEA:72600"/>
    </physiologicalReaction>
</comment>
<comment type="catalytic activity">
    <reaction evidence="16">
        <text>L-aspartate(out) = L-aspartate(in)</text>
        <dbReference type="Rhea" id="RHEA:66332"/>
        <dbReference type="ChEBI" id="CHEBI:29991"/>
    </reaction>
    <physiologicalReaction direction="left-to-right" evidence="16">
        <dbReference type="Rhea" id="RHEA:66333"/>
    </physiologicalReaction>
</comment>
<evidence type="ECO:0000256" key="19">
    <source>
        <dbReference type="ARBA" id="ARBA00051447"/>
    </source>
</evidence>
<feature type="transmembrane region" description="Helical" evidence="26">
    <location>
        <begin position="339"/>
        <end position="357"/>
    </location>
</feature>
<evidence type="ECO:0000256" key="6">
    <source>
        <dbReference type="ARBA" id="ARBA00022475"/>
    </source>
</evidence>
<evidence type="ECO:0000256" key="10">
    <source>
        <dbReference type="ARBA" id="ARBA00023018"/>
    </source>
</evidence>
<feature type="transmembrane region" description="Helical" evidence="26">
    <location>
        <begin position="170"/>
        <end position="189"/>
    </location>
</feature>
<evidence type="ECO:0000256" key="12">
    <source>
        <dbReference type="ARBA" id="ARBA00023180"/>
    </source>
</evidence>
<comment type="subcellular location">
    <subcellularLocation>
        <location evidence="2">Basolateral cell membrane</location>
        <topology evidence="2">Multi-pass membrane protein</topology>
    </subcellularLocation>
    <subcellularLocation>
        <location evidence="3">Cytoplasmic vesicle</location>
        <location evidence="3">Secretory vesicle membrane</location>
        <topology evidence="3">Multi-pass membrane protein</topology>
    </subcellularLocation>
    <subcellularLocation>
        <location evidence="1">Cytoplasmic vesicle</location>
        <location evidence="1">Secretory vesicle</location>
        <location evidence="1">Synaptic vesicle membrane</location>
    </subcellularLocation>
    <subcellularLocation>
        <location evidence="4">Lysosome membrane</location>
    </subcellularLocation>
</comment>
<dbReference type="PANTHER" id="PTHR11662">
    <property type="entry name" value="SOLUTE CARRIER FAMILY 17"/>
    <property type="match status" value="1"/>
</dbReference>
<evidence type="ECO:0000256" key="17">
    <source>
        <dbReference type="ARBA" id="ARBA00050625"/>
    </source>
</evidence>
<feature type="transmembrane region" description="Helical" evidence="26">
    <location>
        <begin position="430"/>
        <end position="449"/>
    </location>
</feature>
<dbReference type="PROSITE" id="PS50850">
    <property type="entry name" value="MFS"/>
    <property type="match status" value="1"/>
</dbReference>
<keyword evidence="12" id="KW-0325">Glycoprotein</keyword>
<feature type="transmembrane region" description="Helical" evidence="26">
    <location>
        <begin position="135"/>
        <end position="158"/>
    </location>
</feature>
<reference evidence="28 29" key="1">
    <citation type="submission" date="2017-03" db="EMBL/GenBank/DDBJ databases">
        <title>Genome of the blue death feigning beetle - Asbolus verrucosus.</title>
        <authorList>
            <person name="Rider S.D."/>
        </authorList>
    </citation>
    <scope>NUCLEOTIDE SEQUENCE [LARGE SCALE GENOMIC DNA]</scope>
    <source>
        <strain evidence="28">Butters</strain>
        <tissue evidence="28">Head and leg muscle</tissue>
    </source>
</reference>
<evidence type="ECO:0000313" key="29">
    <source>
        <dbReference type="Proteomes" id="UP000292052"/>
    </source>
</evidence>
<feature type="transmembrane region" description="Helical" evidence="26">
    <location>
        <begin position="363"/>
        <end position="384"/>
    </location>
</feature>
<evidence type="ECO:0000256" key="3">
    <source>
        <dbReference type="ARBA" id="ARBA00004638"/>
    </source>
</evidence>
<feature type="domain" description="Major facilitator superfamily (MFS) profile" evidence="27">
    <location>
        <begin position="24"/>
        <end position="454"/>
    </location>
</feature>
<evidence type="ECO:0000256" key="15">
    <source>
        <dbReference type="ARBA" id="ARBA00050101"/>
    </source>
</evidence>
<name>A0A482VCQ2_ASBVE</name>
<dbReference type="FunFam" id="1.20.1250.20:FF:000067">
    <property type="entry name" value="sialin isoform X2"/>
    <property type="match status" value="1"/>
</dbReference>
<evidence type="ECO:0000256" key="14">
    <source>
        <dbReference type="ARBA" id="ARBA00023329"/>
    </source>
</evidence>
<evidence type="ECO:0000256" key="18">
    <source>
        <dbReference type="ARBA" id="ARBA00051403"/>
    </source>
</evidence>
<dbReference type="GO" id="GO:0015293">
    <property type="term" value="F:symporter activity"/>
    <property type="evidence" value="ECO:0007669"/>
    <property type="project" value="UniProtKB-KW"/>
</dbReference>
<organism evidence="28 29">
    <name type="scientific">Asbolus verrucosus</name>
    <name type="common">Desert ironclad beetle</name>
    <dbReference type="NCBI Taxonomy" id="1661398"/>
    <lineage>
        <taxon>Eukaryota</taxon>
        <taxon>Metazoa</taxon>
        <taxon>Ecdysozoa</taxon>
        <taxon>Arthropoda</taxon>
        <taxon>Hexapoda</taxon>
        <taxon>Insecta</taxon>
        <taxon>Pterygota</taxon>
        <taxon>Neoptera</taxon>
        <taxon>Endopterygota</taxon>
        <taxon>Coleoptera</taxon>
        <taxon>Polyphaga</taxon>
        <taxon>Cucujiformia</taxon>
        <taxon>Tenebrionidae</taxon>
        <taxon>Pimeliinae</taxon>
        <taxon>Asbolus</taxon>
    </lineage>
</organism>
<keyword evidence="29" id="KW-1185">Reference proteome</keyword>
<comment type="catalytic activity">
    <reaction evidence="19">
        <text>L-glutamate(out) = L-glutamate(in)</text>
        <dbReference type="Rhea" id="RHEA:66336"/>
        <dbReference type="ChEBI" id="CHEBI:29985"/>
    </reaction>
    <physiologicalReaction direction="left-to-right" evidence="19">
        <dbReference type="Rhea" id="RHEA:66337"/>
    </physiologicalReaction>
</comment>
<dbReference type="Pfam" id="PF07690">
    <property type="entry name" value="MFS_1"/>
    <property type="match status" value="1"/>
</dbReference>
<feature type="transmembrane region" description="Helical" evidence="26">
    <location>
        <begin position="258"/>
        <end position="282"/>
    </location>
</feature>
<evidence type="ECO:0000313" key="28">
    <source>
        <dbReference type="EMBL" id="RZB41338.1"/>
    </source>
</evidence>
<comment type="catalytic activity">
    <reaction evidence="17">
        <text>N-acetylneuraminate(in) + H(+)(in) = N-acetylneuraminate(out) + H(+)(out)</text>
        <dbReference type="Rhea" id="RHEA:28987"/>
        <dbReference type="ChEBI" id="CHEBI:15378"/>
        <dbReference type="ChEBI" id="CHEBI:35418"/>
    </reaction>
    <physiologicalReaction direction="right-to-left" evidence="17">
        <dbReference type="Rhea" id="RHEA:28989"/>
    </physiologicalReaction>
</comment>
<dbReference type="GO" id="GO:0005765">
    <property type="term" value="C:lysosomal membrane"/>
    <property type="evidence" value="ECO:0007669"/>
    <property type="project" value="UniProtKB-SubCell"/>
</dbReference>
<keyword evidence="7 26" id="KW-0812">Transmembrane</keyword>
<evidence type="ECO:0000256" key="21">
    <source>
        <dbReference type="ARBA" id="ARBA00056891"/>
    </source>
</evidence>
<comment type="function">
    <text evidence="21">Receptor for CM101, a polysaccharide produced by group B Streptococcus with antipathoangiogenic properties.</text>
</comment>
<evidence type="ECO:0000256" key="26">
    <source>
        <dbReference type="SAM" id="Phobius"/>
    </source>
</evidence>
<evidence type="ECO:0000256" key="11">
    <source>
        <dbReference type="ARBA" id="ARBA00023136"/>
    </source>
</evidence>
<evidence type="ECO:0000256" key="2">
    <source>
        <dbReference type="ARBA" id="ARBA00004554"/>
    </source>
</evidence>
<dbReference type="SUPFAM" id="SSF103473">
    <property type="entry name" value="MFS general substrate transporter"/>
    <property type="match status" value="1"/>
</dbReference>
<feature type="transmembrane region" description="Helical" evidence="26">
    <location>
        <begin position="82"/>
        <end position="103"/>
    </location>
</feature>
<evidence type="ECO:0000256" key="1">
    <source>
        <dbReference type="ARBA" id="ARBA00004432"/>
    </source>
</evidence>
<comment type="catalytic activity">
    <reaction evidence="15">
        <text>2 nitrate(out) + H(+)(out) = 2 nitrate(in) + H(+)(in)</text>
        <dbReference type="Rhea" id="RHEA:71539"/>
        <dbReference type="ChEBI" id="CHEBI:15378"/>
        <dbReference type="ChEBI" id="CHEBI:17632"/>
    </reaction>
    <physiologicalReaction direction="left-to-right" evidence="15">
        <dbReference type="Rhea" id="RHEA:71540"/>
    </physiologicalReaction>
</comment>
<evidence type="ECO:0000256" key="5">
    <source>
        <dbReference type="ARBA" id="ARBA00022448"/>
    </source>
</evidence>
<dbReference type="FunFam" id="1.20.1250.20:FF:000003">
    <property type="entry name" value="Solute carrier family 17 member 3"/>
    <property type="match status" value="1"/>
</dbReference>
<dbReference type="CDD" id="cd17318">
    <property type="entry name" value="MFS_SLC17"/>
    <property type="match status" value="1"/>
</dbReference>
<dbReference type="Gene3D" id="1.20.1250.20">
    <property type="entry name" value="MFS general substrate transporter like domains"/>
    <property type="match status" value="2"/>
</dbReference>
<dbReference type="InterPro" id="IPR036259">
    <property type="entry name" value="MFS_trans_sf"/>
</dbReference>
<evidence type="ECO:0000256" key="9">
    <source>
        <dbReference type="ARBA" id="ARBA00022989"/>
    </source>
</evidence>
<dbReference type="GO" id="GO:0016323">
    <property type="term" value="C:basolateral plasma membrane"/>
    <property type="evidence" value="ECO:0007669"/>
    <property type="project" value="UniProtKB-SubCell"/>
</dbReference>
<gene>
    <name evidence="28" type="ORF">BDFB_003237</name>
</gene>
<proteinExistence type="predicted"/>
<keyword evidence="10" id="KW-0770">Synapse</keyword>
<keyword evidence="9 26" id="KW-1133">Transmembrane helix</keyword>
<dbReference type="STRING" id="1661398.A0A482VCQ2"/>
<evidence type="ECO:0000259" key="27">
    <source>
        <dbReference type="PROSITE" id="PS50850"/>
    </source>
</evidence>
<dbReference type="GO" id="GO:0030672">
    <property type="term" value="C:synaptic vesicle membrane"/>
    <property type="evidence" value="ECO:0007669"/>
    <property type="project" value="UniProtKB-SubCell"/>
</dbReference>
<evidence type="ECO:0000256" key="7">
    <source>
        <dbReference type="ARBA" id="ARBA00022692"/>
    </source>
</evidence>
<protein>
    <recommendedName>
        <fullName evidence="22">Sialin</fullName>
    </recommendedName>
    <alternativeName>
        <fullName evidence="25">H(+)/nitrate cotransporter</fullName>
    </alternativeName>
    <alternativeName>
        <fullName evidence="23">H(+)/sialic acid cotransporter</fullName>
    </alternativeName>
    <alternativeName>
        <fullName evidence="24">Vesicular excitatory amino acid transporter</fullName>
    </alternativeName>
</protein>
<dbReference type="InterPro" id="IPR011701">
    <property type="entry name" value="MFS"/>
</dbReference>
<dbReference type="AlphaFoldDB" id="A0A482VCQ2"/>
<keyword evidence="11 26" id="KW-0472">Membrane</keyword>